<dbReference type="PANTHER" id="PTHR37984:SF5">
    <property type="entry name" value="PROTEIN NYNRIN-LIKE"/>
    <property type="match status" value="1"/>
</dbReference>
<dbReference type="FunFam" id="1.10.340.70:FF:000001">
    <property type="entry name" value="Retrovirus-related Pol polyprotein from transposon gypsy-like Protein"/>
    <property type="match status" value="1"/>
</dbReference>
<dbReference type="InterPro" id="IPR050951">
    <property type="entry name" value="Retrovirus_Pol_polyprotein"/>
</dbReference>
<dbReference type="EC" id="2.7.7.49" evidence="1"/>
<evidence type="ECO:0000256" key="3">
    <source>
        <dbReference type="ARBA" id="ARBA00022695"/>
    </source>
</evidence>
<evidence type="ECO:0000256" key="2">
    <source>
        <dbReference type="ARBA" id="ARBA00022679"/>
    </source>
</evidence>
<dbReference type="PANTHER" id="PTHR37984">
    <property type="entry name" value="PROTEIN CBG26694"/>
    <property type="match status" value="1"/>
</dbReference>
<dbReference type="PROSITE" id="PS00141">
    <property type="entry name" value="ASP_PROTEASE"/>
    <property type="match status" value="1"/>
</dbReference>
<evidence type="ECO:0000256" key="6">
    <source>
        <dbReference type="ARBA" id="ARBA00022801"/>
    </source>
</evidence>
<evidence type="ECO:0000313" key="11">
    <source>
        <dbReference type="Proteomes" id="UP001159042"/>
    </source>
</evidence>
<dbReference type="InterPro" id="IPR001584">
    <property type="entry name" value="Integrase_cat-core"/>
</dbReference>
<evidence type="ECO:0000259" key="9">
    <source>
        <dbReference type="PROSITE" id="PS50994"/>
    </source>
</evidence>
<dbReference type="Gene3D" id="1.10.340.70">
    <property type="match status" value="1"/>
</dbReference>
<dbReference type="InterPro" id="IPR041588">
    <property type="entry name" value="Integrase_H2C2"/>
</dbReference>
<comment type="caution">
    <text evidence="10">The sequence shown here is derived from an EMBL/GenBank/DDBJ whole genome shotgun (WGS) entry which is preliminary data.</text>
</comment>
<keyword evidence="8" id="KW-0732">Signal</keyword>
<dbReference type="GO" id="GO:0003676">
    <property type="term" value="F:nucleic acid binding"/>
    <property type="evidence" value="ECO:0007669"/>
    <property type="project" value="InterPro"/>
</dbReference>
<keyword evidence="7" id="KW-0695">RNA-directed DNA polymerase</keyword>
<evidence type="ECO:0000256" key="4">
    <source>
        <dbReference type="ARBA" id="ARBA00022722"/>
    </source>
</evidence>
<dbReference type="GO" id="GO:0003964">
    <property type="term" value="F:RNA-directed DNA polymerase activity"/>
    <property type="evidence" value="ECO:0007669"/>
    <property type="project" value="UniProtKB-KW"/>
</dbReference>
<keyword evidence="4" id="KW-0540">Nuclease</keyword>
<evidence type="ECO:0000256" key="8">
    <source>
        <dbReference type="SAM" id="SignalP"/>
    </source>
</evidence>
<dbReference type="AlphaFoldDB" id="A0AAV8V554"/>
<gene>
    <name evidence="10" type="ORF">NQ315_003464</name>
</gene>
<dbReference type="Pfam" id="PF00665">
    <property type="entry name" value="rve"/>
    <property type="match status" value="1"/>
</dbReference>
<evidence type="ECO:0000256" key="1">
    <source>
        <dbReference type="ARBA" id="ARBA00012493"/>
    </source>
</evidence>
<dbReference type="GO" id="GO:0006508">
    <property type="term" value="P:proteolysis"/>
    <property type="evidence" value="ECO:0007669"/>
    <property type="project" value="InterPro"/>
</dbReference>
<dbReference type="Proteomes" id="UP001159042">
    <property type="component" value="Unassembled WGS sequence"/>
</dbReference>
<dbReference type="Gene3D" id="3.30.420.10">
    <property type="entry name" value="Ribonuclease H-like superfamily/Ribonuclease H"/>
    <property type="match status" value="1"/>
</dbReference>
<dbReference type="EMBL" id="JANEYG010000636">
    <property type="protein sequence ID" value="KAJ8909328.1"/>
    <property type="molecule type" value="Genomic_DNA"/>
</dbReference>
<dbReference type="PROSITE" id="PS50994">
    <property type="entry name" value="INTEGRASE"/>
    <property type="match status" value="1"/>
</dbReference>
<feature type="signal peptide" evidence="8">
    <location>
        <begin position="1"/>
        <end position="20"/>
    </location>
</feature>
<name>A0AAV8V554_9CUCU</name>
<dbReference type="GO" id="GO:0004190">
    <property type="term" value="F:aspartic-type endopeptidase activity"/>
    <property type="evidence" value="ECO:0007669"/>
    <property type="project" value="InterPro"/>
</dbReference>
<accession>A0AAV8V554</accession>
<feature type="chain" id="PRO_5043474071" description="RNA-directed DNA polymerase" evidence="8">
    <location>
        <begin position="21"/>
        <end position="469"/>
    </location>
</feature>
<keyword evidence="6" id="KW-0378">Hydrolase</keyword>
<dbReference type="InterPro" id="IPR036397">
    <property type="entry name" value="RNaseH_sf"/>
</dbReference>
<keyword evidence="3" id="KW-0548">Nucleotidyltransferase</keyword>
<evidence type="ECO:0000313" key="10">
    <source>
        <dbReference type="EMBL" id="KAJ8909328.1"/>
    </source>
</evidence>
<organism evidence="10 11">
    <name type="scientific">Exocentrus adspersus</name>
    <dbReference type="NCBI Taxonomy" id="1586481"/>
    <lineage>
        <taxon>Eukaryota</taxon>
        <taxon>Metazoa</taxon>
        <taxon>Ecdysozoa</taxon>
        <taxon>Arthropoda</taxon>
        <taxon>Hexapoda</taxon>
        <taxon>Insecta</taxon>
        <taxon>Pterygota</taxon>
        <taxon>Neoptera</taxon>
        <taxon>Endopterygota</taxon>
        <taxon>Coleoptera</taxon>
        <taxon>Polyphaga</taxon>
        <taxon>Cucujiformia</taxon>
        <taxon>Chrysomeloidea</taxon>
        <taxon>Cerambycidae</taxon>
        <taxon>Lamiinae</taxon>
        <taxon>Acanthocinini</taxon>
        <taxon>Exocentrus</taxon>
    </lineage>
</organism>
<sequence length="469" mass="53316">MKLAIRAVNVLNLAKWFVTAVVNKVLPSKVAQCVRETLSGDPRKPAGFPAPAQSAIIQSSSIPHHKILLDYIISHKEGDQRPYLEISILGYTILGLLDSGATSTVAGQPGYEILRDLGLHLDKSKQVNCSVANELPHKLILGTDFWLAMNIVPNLNKNIWHFGEDTQSHLCGIQAEDNLSLSQLDEKPDKYPQWRIEHGILYKYTRCDIPELSQGGDYWKIVVPKDKRIELIRSHHDDARSGHVGVHKVYWKLHTHYYWPKMRADISRYVKLCRICAEQKPELKAPAGLMGSRPTISRPWQMISLDFIGPLPRSSHGHTQALVISDYFTKYVLIYPVRSATAKALTKIVEENVFLVYGVPERLICDNGVQMRSKEFQNLCRRYHTKLDYTANYYPRADPCERVNGIVKIMISSYTKENQRKWDENLQSLACAIRTTKSETTGYTPYYITFGREVSGTGTTVFICAENLR</sequence>
<feature type="domain" description="Integrase catalytic" evidence="9">
    <location>
        <begin position="295"/>
        <end position="453"/>
    </location>
</feature>
<evidence type="ECO:0000256" key="5">
    <source>
        <dbReference type="ARBA" id="ARBA00022759"/>
    </source>
</evidence>
<evidence type="ECO:0000256" key="7">
    <source>
        <dbReference type="ARBA" id="ARBA00022918"/>
    </source>
</evidence>
<dbReference type="Pfam" id="PF17921">
    <property type="entry name" value="Integrase_H2C2"/>
    <property type="match status" value="1"/>
</dbReference>
<proteinExistence type="predicted"/>
<keyword evidence="11" id="KW-1185">Reference proteome</keyword>
<keyword evidence="2" id="KW-0808">Transferase</keyword>
<reference evidence="10 11" key="1">
    <citation type="journal article" date="2023" name="Insect Mol. Biol.">
        <title>Genome sequencing provides insights into the evolution of gene families encoding plant cell wall-degrading enzymes in longhorned beetles.</title>
        <authorList>
            <person name="Shin N.R."/>
            <person name="Okamura Y."/>
            <person name="Kirsch R."/>
            <person name="Pauchet Y."/>
        </authorList>
    </citation>
    <scope>NUCLEOTIDE SEQUENCE [LARGE SCALE GENOMIC DNA]</scope>
    <source>
        <strain evidence="10">EAD_L_NR</strain>
    </source>
</reference>
<protein>
    <recommendedName>
        <fullName evidence="1">RNA-directed DNA polymerase</fullName>
        <ecNumber evidence="1">2.7.7.49</ecNumber>
    </recommendedName>
</protein>
<dbReference type="GO" id="GO:0004519">
    <property type="term" value="F:endonuclease activity"/>
    <property type="evidence" value="ECO:0007669"/>
    <property type="project" value="UniProtKB-KW"/>
</dbReference>
<dbReference type="GO" id="GO:0015074">
    <property type="term" value="P:DNA integration"/>
    <property type="evidence" value="ECO:0007669"/>
    <property type="project" value="InterPro"/>
</dbReference>
<dbReference type="InterPro" id="IPR001969">
    <property type="entry name" value="Aspartic_peptidase_AS"/>
</dbReference>
<dbReference type="FunFam" id="3.30.420.10:FF:000032">
    <property type="entry name" value="Retrovirus-related Pol polyprotein from transposon 297-like Protein"/>
    <property type="match status" value="1"/>
</dbReference>
<dbReference type="SUPFAM" id="SSF53098">
    <property type="entry name" value="Ribonuclease H-like"/>
    <property type="match status" value="1"/>
</dbReference>
<dbReference type="InterPro" id="IPR012337">
    <property type="entry name" value="RNaseH-like_sf"/>
</dbReference>
<keyword evidence="5" id="KW-0255">Endonuclease</keyword>